<feature type="signal peptide" evidence="5">
    <location>
        <begin position="1"/>
        <end position="29"/>
    </location>
</feature>
<evidence type="ECO:0008006" key="7">
    <source>
        <dbReference type="Google" id="ProtNLM"/>
    </source>
</evidence>
<sequence>MAATRRGFMASAGAGSVGALLATACGGQAATGSESGAKPPTTQTAKLLWQVKGSATYRELAAWAVGEFRKTHPNVTIDLMGDEGNMEKTTATMVAGEGPDVIHAWGNLLWQFAAKGQMYNHNDLIRDMKKADLDDFSSSQWNSFVIPGTNFRYGMPMYINMGVLYYNKSLFQKRGQKEPTADWTHDDYAAMLKQMTFQDGDKKVWGGHIPAAGFDRFQTHVLAFGGHVVDPKNLTRSMLDAREAQQGLEWMRARIHQDQTLAPEDAARRTWTPTGSQDGFEQGALATMEAALGSVFLRAAKNAANVNWELAHIPKGPARRAALGTTDGWALWKGTKAKDVAWDLIKFATTNPFYDMQSKIEGRVPSRKSALDNWVKIVREQFPSTQTVNLKVITEALTTMNYPTVDETFLCQTEALQVLQPALDEVYRKGAAPVTLFRDIKPQLDEAAGRCGLDAGKVFK</sequence>
<evidence type="ECO:0000256" key="1">
    <source>
        <dbReference type="ARBA" id="ARBA00004196"/>
    </source>
</evidence>
<reference evidence="6" key="1">
    <citation type="submission" date="2020-02" db="EMBL/GenBank/DDBJ databases">
        <authorList>
            <person name="Meier V. D."/>
        </authorList>
    </citation>
    <scope>NUCLEOTIDE SEQUENCE</scope>
    <source>
        <strain evidence="6">AVDCRST_MAG77</strain>
    </source>
</reference>
<keyword evidence="3" id="KW-0813">Transport</keyword>
<evidence type="ECO:0000313" key="6">
    <source>
        <dbReference type="EMBL" id="CAA9260768.1"/>
    </source>
</evidence>
<comment type="subcellular location">
    <subcellularLocation>
        <location evidence="1">Cell envelope</location>
    </subcellularLocation>
</comment>
<dbReference type="PROSITE" id="PS51318">
    <property type="entry name" value="TAT"/>
    <property type="match status" value="1"/>
</dbReference>
<dbReference type="InterPro" id="IPR050490">
    <property type="entry name" value="Bact_solute-bd_prot1"/>
</dbReference>
<evidence type="ECO:0000256" key="2">
    <source>
        <dbReference type="ARBA" id="ARBA00008520"/>
    </source>
</evidence>
<dbReference type="PANTHER" id="PTHR43649:SF31">
    <property type="entry name" value="SN-GLYCEROL-3-PHOSPHATE-BINDING PERIPLASMIC PROTEIN UGPB"/>
    <property type="match status" value="1"/>
</dbReference>
<feature type="chain" id="PRO_5026710585" description="ABC transporter, substrate-binding protein (Cluster 1, maltose/g3p/polyamine/iron)" evidence="5">
    <location>
        <begin position="30"/>
        <end position="460"/>
    </location>
</feature>
<name>A0A6J4IVZ4_9CHLR</name>
<gene>
    <name evidence="6" type="ORF">AVDCRST_MAG77-2647</name>
</gene>
<evidence type="ECO:0000256" key="3">
    <source>
        <dbReference type="ARBA" id="ARBA00022448"/>
    </source>
</evidence>
<accession>A0A6J4IVZ4</accession>
<protein>
    <recommendedName>
        <fullName evidence="7">ABC transporter, substrate-binding protein (Cluster 1, maltose/g3p/polyamine/iron)</fullName>
    </recommendedName>
</protein>
<organism evidence="6">
    <name type="scientific">uncultured Chloroflexota bacterium</name>
    <dbReference type="NCBI Taxonomy" id="166587"/>
    <lineage>
        <taxon>Bacteria</taxon>
        <taxon>Bacillati</taxon>
        <taxon>Chloroflexota</taxon>
        <taxon>environmental samples</taxon>
    </lineage>
</organism>
<comment type="similarity">
    <text evidence="2">Belongs to the bacterial solute-binding protein 1 family.</text>
</comment>
<dbReference type="EMBL" id="CADCTC010000155">
    <property type="protein sequence ID" value="CAA9260768.1"/>
    <property type="molecule type" value="Genomic_DNA"/>
</dbReference>
<dbReference type="InterPro" id="IPR006059">
    <property type="entry name" value="SBP"/>
</dbReference>
<dbReference type="SUPFAM" id="SSF53850">
    <property type="entry name" value="Periplasmic binding protein-like II"/>
    <property type="match status" value="1"/>
</dbReference>
<dbReference type="AlphaFoldDB" id="A0A6J4IVZ4"/>
<dbReference type="PROSITE" id="PS51257">
    <property type="entry name" value="PROKAR_LIPOPROTEIN"/>
    <property type="match status" value="1"/>
</dbReference>
<dbReference type="PANTHER" id="PTHR43649">
    <property type="entry name" value="ARABINOSE-BINDING PROTEIN-RELATED"/>
    <property type="match status" value="1"/>
</dbReference>
<dbReference type="InterPro" id="IPR006311">
    <property type="entry name" value="TAT_signal"/>
</dbReference>
<evidence type="ECO:0000256" key="4">
    <source>
        <dbReference type="ARBA" id="ARBA00022729"/>
    </source>
</evidence>
<dbReference type="Pfam" id="PF13416">
    <property type="entry name" value="SBP_bac_8"/>
    <property type="match status" value="1"/>
</dbReference>
<proteinExistence type="inferred from homology"/>
<evidence type="ECO:0000256" key="5">
    <source>
        <dbReference type="SAM" id="SignalP"/>
    </source>
</evidence>
<dbReference type="GO" id="GO:0030313">
    <property type="term" value="C:cell envelope"/>
    <property type="evidence" value="ECO:0007669"/>
    <property type="project" value="UniProtKB-SubCell"/>
</dbReference>
<keyword evidence="4 5" id="KW-0732">Signal</keyword>
<dbReference type="Gene3D" id="3.40.190.10">
    <property type="entry name" value="Periplasmic binding protein-like II"/>
    <property type="match status" value="1"/>
</dbReference>